<gene>
    <name evidence="1" type="ORF">EHS24_009533</name>
</gene>
<dbReference type="EMBL" id="RSCE01000009">
    <property type="protein sequence ID" value="RSH79870.1"/>
    <property type="molecule type" value="Genomic_DNA"/>
</dbReference>
<protein>
    <submittedName>
        <fullName evidence="1">Uncharacterized protein</fullName>
    </submittedName>
</protein>
<name>A0A427XLY4_9TREE</name>
<dbReference type="Proteomes" id="UP000279236">
    <property type="component" value="Unassembled WGS sequence"/>
</dbReference>
<organism evidence="1 2">
    <name type="scientific">Apiotrichum porosum</name>
    <dbReference type="NCBI Taxonomy" id="105984"/>
    <lineage>
        <taxon>Eukaryota</taxon>
        <taxon>Fungi</taxon>
        <taxon>Dikarya</taxon>
        <taxon>Basidiomycota</taxon>
        <taxon>Agaricomycotina</taxon>
        <taxon>Tremellomycetes</taxon>
        <taxon>Trichosporonales</taxon>
        <taxon>Trichosporonaceae</taxon>
        <taxon>Apiotrichum</taxon>
    </lineage>
</organism>
<keyword evidence="2" id="KW-1185">Reference proteome</keyword>
<evidence type="ECO:0000313" key="2">
    <source>
        <dbReference type="Proteomes" id="UP000279236"/>
    </source>
</evidence>
<accession>A0A427XLY4</accession>
<dbReference type="AlphaFoldDB" id="A0A427XLY4"/>
<dbReference type="RefSeq" id="XP_028474979.1">
    <property type="nucleotide sequence ID" value="XM_028624811.1"/>
</dbReference>
<sequence length="116" mass="12369">MGAYLFWASSSSGPARRQSVHFNEPMPPYRRSARISNVSNVAPQIMTSSPATHKLSLSASAVHNMCKSLKASLLQNMEGAVDADIEKSLKPVPEGSTTSSILCTPFNAGMACRSLV</sequence>
<proteinExistence type="predicted"/>
<evidence type="ECO:0000313" key="1">
    <source>
        <dbReference type="EMBL" id="RSH79870.1"/>
    </source>
</evidence>
<dbReference type="GeneID" id="39594076"/>
<reference evidence="1 2" key="1">
    <citation type="submission" date="2018-11" db="EMBL/GenBank/DDBJ databases">
        <title>Genome sequence of Apiotrichum porosum DSM 27194.</title>
        <authorList>
            <person name="Aliyu H."/>
            <person name="Gorte O."/>
            <person name="Ochsenreither K."/>
        </authorList>
    </citation>
    <scope>NUCLEOTIDE SEQUENCE [LARGE SCALE GENOMIC DNA]</scope>
    <source>
        <strain evidence="1 2">DSM 27194</strain>
    </source>
</reference>
<comment type="caution">
    <text evidence="1">The sequence shown here is derived from an EMBL/GenBank/DDBJ whole genome shotgun (WGS) entry which is preliminary data.</text>
</comment>